<dbReference type="NCBIfam" id="NF037970">
    <property type="entry name" value="vanZ_1"/>
    <property type="match status" value="1"/>
</dbReference>
<accession>A0A3S2VLE9</accession>
<keyword evidence="3" id="KW-1185">Reference proteome</keyword>
<feature type="transmembrane region" description="Helical" evidence="1">
    <location>
        <begin position="73"/>
        <end position="94"/>
    </location>
</feature>
<keyword evidence="1" id="KW-0472">Membrane</keyword>
<keyword evidence="1" id="KW-0812">Transmembrane</keyword>
<comment type="caution">
    <text evidence="2">The sequence shown here is derived from an EMBL/GenBank/DDBJ whole genome shotgun (WGS) entry which is preliminary data.</text>
</comment>
<evidence type="ECO:0000313" key="3">
    <source>
        <dbReference type="Proteomes" id="UP000282759"/>
    </source>
</evidence>
<dbReference type="EMBL" id="SACK01000006">
    <property type="protein sequence ID" value="RVT99982.1"/>
    <property type="molecule type" value="Genomic_DNA"/>
</dbReference>
<dbReference type="RefSeq" id="WP_127705788.1">
    <property type="nucleotide sequence ID" value="NZ_SACK01000006.1"/>
</dbReference>
<feature type="transmembrane region" description="Helical" evidence="1">
    <location>
        <begin position="106"/>
        <end position="126"/>
    </location>
</feature>
<dbReference type="OrthoDB" id="1524985at2"/>
<evidence type="ECO:0000313" key="2">
    <source>
        <dbReference type="EMBL" id="RVT99982.1"/>
    </source>
</evidence>
<feature type="transmembrane region" description="Helical" evidence="1">
    <location>
        <begin position="41"/>
        <end position="61"/>
    </location>
</feature>
<sequence>MNTTLRYFWPAALWAIFILIICNISLGKVGGSPLFFAGFDKFTHCGLFFVMTVLYCSGFLRKYNLAYIPVGKIILIAAAIILYGGIIEILQEYIFTWRSGDWSDLFADTVGTCMGVFSLIAITSSIKKTY</sequence>
<organism evidence="2 3">
    <name type="scientific">Mucilaginibacter limnophilus</name>
    <dbReference type="NCBI Taxonomy" id="1932778"/>
    <lineage>
        <taxon>Bacteria</taxon>
        <taxon>Pseudomonadati</taxon>
        <taxon>Bacteroidota</taxon>
        <taxon>Sphingobacteriia</taxon>
        <taxon>Sphingobacteriales</taxon>
        <taxon>Sphingobacteriaceae</taxon>
        <taxon>Mucilaginibacter</taxon>
    </lineage>
</organism>
<name>A0A3S2VLE9_9SPHI</name>
<evidence type="ECO:0000256" key="1">
    <source>
        <dbReference type="SAM" id="Phobius"/>
    </source>
</evidence>
<reference evidence="2 3" key="1">
    <citation type="submission" date="2019-01" db="EMBL/GenBank/DDBJ databases">
        <authorList>
            <person name="Chen W.-M."/>
        </authorList>
    </citation>
    <scope>NUCLEOTIDE SEQUENCE [LARGE SCALE GENOMIC DNA]</scope>
    <source>
        <strain evidence="2 3">YBJ-36</strain>
    </source>
</reference>
<dbReference type="AlphaFoldDB" id="A0A3S2VLE9"/>
<keyword evidence="1" id="KW-1133">Transmembrane helix</keyword>
<gene>
    <name evidence="2" type="ORF">EOD41_13535</name>
</gene>
<protein>
    <submittedName>
        <fullName evidence="2">VanZ family protein</fullName>
    </submittedName>
</protein>
<proteinExistence type="predicted"/>
<dbReference type="Proteomes" id="UP000282759">
    <property type="component" value="Unassembled WGS sequence"/>
</dbReference>
<feature type="transmembrane region" description="Helical" evidence="1">
    <location>
        <begin position="7"/>
        <end position="26"/>
    </location>
</feature>